<comment type="cofactor">
    <cofactor evidence="1">
        <name>Zn(2+)</name>
        <dbReference type="ChEBI" id="CHEBI:29105"/>
    </cofactor>
</comment>
<dbReference type="EMBL" id="VHSH01000004">
    <property type="protein sequence ID" value="TQV79629.1"/>
    <property type="molecule type" value="Genomic_DNA"/>
</dbReference>
<dbReference type="Pfam" id="PF01435">
    <property type="entry name" value="Peptidase_M48"/>
    <property type="match status" value="1"/>
</dbReference>
<dbReference type="GO" id="GO:0051603">
    <property type="term" value="P:proteolysis involved in protein catabolic process"/>
    <property type="evidence" value="ECO:0007669"/>
    <property type="project" value="TreeGrafter"/>
</dbReference>
<keyword evidence="5" id="KW-0862">Zinc</keyword>
<evidence type="ECO:0000256" key="4">
    <source>
        <dbReference type="ARBA" id="ARBA00022801"/>
    </source>
</evidence>
<evidence type="ECO:0000256" key="1">
    <source>
        <dbReference type="ARBA" id="ARBA00001947"/>
    </source>
</evidence>
<dbReference type="GO" id="GO:0016020">
    <property type="term" value="C:membrane"/>
    <property type="evidence" value="ECO:0007669"/>
    <property type="project" value="TreeGrafter"/>
</dbReference>
<feature type="region of interest" description="Disordered" evidence="7">
    <location>
        <begin position="72"/>
        <end position="110"/>
    </location>
</feature>
<comment type="caution">
    <text evidence="10">The sequence shown here is derived from an EMBL/GenBank/DDBJ whole genome shotgun (WGS) entry which is preliminary data.</text>
</comment>
<dbReference type="OrthoDB" id="9810445at2"/>
<evidence type="ECO:0000256" key="5">
    <source>
        <dbReference type="ARBA" id="ARBA00022833"/>
    </source>
</evidence>
<dbReference type="PANTHER" id="PTHR22726:SF1">
    <property type="entry name" value="METALLOENDOPEPTIDASE OMA1, MITOCHONDRIAL"/>
    <property type="match status" value="1"/>
</dbReference>
<keyword evidence="2 10" id="KW-0645">Protease</keyword>
<organism evidence="10 11">
    <name type="scientific">Denitrobaculum tricleocarpae</name>
    <dbReference type="NCBI Taxonomy" id="2591009"/>
    <lineage>
        <taxon>Bacteria</taxon>
        <taxon>Pseudomonadati</taxon>
        <taxon>Pseudomonadota</taxon>
        <taxon>Alphaproteobacteria</taxon>
        <taxon>Rhodospirillales</taxon>
        <taxon>Rhodospirillaceae</taxon>
        <taxon>Denitrobaculum</taxon>
    </lineage>
</organism>
<dbReference type="PANTHER" id="PTHR22726">
    <property type="entry name" value="METALLOENDOPEPTIDASE OMA1"/>
    <property type="match status" value="1"/>
</dbReference>
<dbReference type="RefSeq" id="WP_142896809.1">
    <property type="nucleotide sequence ID" value="NZ_ML660055.1"/>
</dbReference>
<evidence type="ECO:0000256" key="8">
    <source>
        <dbReference type="SAM" id="Phobius"/>
    </source>
</evidence>
<feature type="compositionally biased region" description="Basic and acidic residues" evidence="7">
    <location>
        <begin position="88"/>
        <end position="102"/>
    </location>
</feature>
<proteinExistence type="predicted"/>
<dbReference type="GO" id="GO:0004222">
    <property type="term" value="F:metalloendopeptidase activity"/>
    <property type="evidence" value="ECO:0007669"/>
    <property type="project" value="InterPro"/>
</dbReference>
<feature type="compositionally biased region" description="Polar residues" evidence="7">
    <location>
        <begin position="76"/>
        <end position="86"/>
    </location>
</feature>
<evidence type="ECO:0000313" key="11">
    <source>
        <dbReference type="Proteomes" id="UP000315252"/>
    </source>
</evidence>
<evidence type="ECO:0000256" key="2">
    <source>
        <dbReference type="ARBA" id="ARBA00022670"/>
    </source>
</evidence>
<keyword evidence="3" id="KW-0479">Metal-binding</keyword>
<keyword evidence="8" id="KW-1133">Transmembrane helix</keyword>
<dbReference type="AlphaFoldDB" id="A0A545TQY2"/>
<dbReference type="InterPro" id="IPR051156">
    <property type="entry name" value="Mito/Outer_Membr_Metalloprot"/>
</dbReference>
<sequence>MRTASFGERRSVAIRAVIALGVFGILMAGLIPPAQSDLFKWIDRQVDGAPGEDGVLIDELEPGPWRMSILERESKATPQRNLSSTAFGKDEDGYSGVKEPKQQESGTAYKPQDVNLLTDGMTHFRLARPGVVPEARIEAKLNQIAARVLAVQPVTNVPIRFVVTGARGLGDASAMHDGVIGIPIAIIADVGSEDELAFVVAHEISHVLLNHHNAEWLASTNEKLANVAEVGLASAVELGAAYGFLDANNQAEMQKVQLITWFAAQATLFLTETALTPSWSRDQEIEADLLAFDLVARAGYDVYEAPVFLERLLKYFEGVETDPFAARRADLDARAESTRDIGQAFMNFVEKARLEFDALTTDLEERHPETQERLDSLVDYIDEHYEDKEDEFDEREAIRSGWAKFLAQPSVDELLTIYRASWETRNYIDVEDYKGAQQKAFAAIKGRGGSLALPRLNFALLRKLQGETTKQRLNLEYALKGPEPSFEVYRDTIRLYRDSGKIKAADALIDEAWTRFKEPPGLYPFRIDALLRSNQREAAQELTTTCRLVFRDKAKSCVQASQGKLKEWEAEQQASL</sequence>
<evidence type="ECO:0000256" key="3">
    <source>
        <dbReference type="ARBA" id="ARBA00022723"/>
    </source>
</evidence>
<evidence type="ECO:0000256" key="6">
    <source>
        <dbReference type="ARBA" id="ARBA00023049"/>
    </source>
</evidence>
<dbReference type="GO" id="GO:0046872">
    <property type="term" value="F:metal ion binding"/>
    <property type="evidence" value="ECO:0007669"/>
    <property type="project" value="UniProtKB-KW"/>
</dbReference>
<dbReference type="InterPro" id="IPR001915">
    <property type="entry name" value="Peptidase_M48"/>
</dbReference>
<feature type="domain" description="Peptidase M48" evidence="9">
    <location>
        <begin position="169"/>
        <end position="378"/>
    </location>
</feature>
<protein>
    <submittedName>
        <fullName evidence="10">M48 family metalloprotease</fullName>
    </submittedName>
</protein>
<dbReference type="Proteomes" id="UP000315252">
    <property type="component" value="Unassembled WGS sequence"/>
</dbReference>
<keyword evidence="4" id="KW-0378">Hydrolase</keyword>
<name>A0A545TQY2_9PROT</name>
<evidence type="ECO:0000259" key="9">
    <source>
        <dbReference type="Pfam" id="PF01435"/>
    </source>
</evidence>
<keyword evidence="11" id="KW-1185">Reference proteome</keyword>
<accession>A0A545TQY2</accession>
<evidence type="ECO:0000313" key="10">
    <source>
        <dbReference type="EMBL" id="TQV79629.1"/>
    </source>
</evidence>
<gene>
    <name evidence="10" type="ORF">FKG95_12980</name>
</gene>
<feature type="transmembrane region" description="Helical" evidence="8">
    <location>
        <begin position="12"/>
        <end position="31"/>
    </location>
</feature>
<keyword evidence="8" id="KW-0472">Membrane</keyword>
<keyword evidence="6 10" id="KW-0482">Metalloprotease</keyword>
<evidence type="ECO:0000256" key="7">
    <source>
        <dbReference type="SAM" id="MobiDB-lite"/>
    </source>
</evidence>
<reference evidence="10 11" key="1">
    <citation type="submission" date="2019-06" db="EMBL/GenBank/DDBJ databases">
        <title>Whole genome sequence for Rhodospirillaceae sp. R148.</title>
        <authorList>
            <person name="Wang G."/>
        </authorList>
    </citation>
    <scope>NUCLEOTIDE SEQUENCE [LARGE SCALE GENOMIC DNA]</scope>
    <source>
        <strain evidence="10 11">R148</strain>
    </source>
</reference>
<keyword evidence="8" id="KW-0812">Transmembrane</keyword>